<reference evidence="14 15" key="1">
    <citation type="submission" date="2018-12" db="EMBL/GenBank/DDBJ databases">
        <title>Venturia inaequalis Genome Resource.</title>
        <authorList>
            <person name="Lichtner F.J."/>
        </authorList>
    </citation>
    <scope>NUCLEOTIDE SEQUENCE [LARGE SCALE GENOMIC DNA]</scope>
    <source>
        <strain evidence="14 15">120213</strain>
    </source>
</reference>
<name>A0A8H3UL74_VENIN</name>
<dbReference type="GO" id="GO:0005774">
    <property type="term" value="C:vacuolar membrane"/>
    <property type="evidence" value="ECO:0007669"/>
    <property type="project" value="TreeGrafter"/>
</dbReference>
<comment type="function">
    <text evidence="11">Probable lysosomal cobalamin transporter. Required to export cobalamin from lysosomes allowing its conversion to cofactors.</text>
</comment>
<evidence type="ECO:0000256" key="1">
    <source>
        <dbReference type="ARBA" id="ARBA00004155"/>
    </source>
</evidence>
<evidence type="ECO:0000256" key="7">
    <source>
        <dbReference type="ARBA" id="ARBA00022989"/>
    </source>
</evidence>
<dbReference type="InterPro" id="IPR006876">
    <property type="entry name" value="LMBR1-like_membr_prot"/>
</dbReference>
<dbReference type="Proteomes" id="UP000447873">
    <property type="component" value="Unassembled WGS sequence"/>
</dbReference>
<keyword evidence="10" id="KW-0170">Cobalt</keyword>
<proteinExistence type="inferred from homology"/>
<feature type="transmembrane region" description="Helical" evidence="13">
    <location>
        <begin position="139"/>
        <end position="164"/>
    </location>
</feature>
<evidence type="ECO:0000256" key="10">
    <source>
        <dbReference type="ARBA" id="ARBA00023285"/>
    </source>
</evidence>
<feature type="transmembrane region" description="Helical" evidence="13">
    <location>
        <begin position="191"/>
        <end position="210"/>
    </location>
</feature>
<feature type="region of interest" description="Disordered" evidence="12">
    <location>
        <begin position="240"/>
        <end position="266"/>
    </location>
</feature>
<comment type="subcellular location">
    <subcellularLocation>
        <location evidence="1">Lysosome membrane</location>
        <topology evidence="1">Multi-pass membrane protein</topology>
    </subcellularLocation>
</comment>
<feature type="compositionally biased region" description="Basic and acidic residues" evidence="12">
    <location>
        <begin position="883"/>
        <end position="895"/>
    </location>
</feature>
<feature type="transmembrane region" description="Helical" evidence="13">
    <location>
        <begin position="379"/>
        <end position="407"/>
    </location>
</feature>
<feature type="transmembrane region" description="Helical" evidence="13">
    <location>
        <begin position="509"/>
        <end position="534"/>
    </location>
</feature>
<organism evidence="14 15">
    <name type="scientific">Venturia inaequalis</name>
    <name type="common">Apple scab fungus</name>
    <dbReference type="NCBI Taxonomy" id="5025"/>
    <lineage>
        <taxon>Eukaryota</taxon>
        <taxon>Fungi</taxon>
        <taxon>Dikarya</taxon>
        <taxon>Ascomycota</taxon>
        <taxon>Pezizomycotina</taxon>
        <taxon>Dothideomycetes</taxon>
        <taxon>Pleosporomycetidae</taxon>
        <taxon>Venturiales</taxon>
        <taxon>Venturiaceae</taxon>
        <taxon>Venturia</taxon>
    </lineage>
</organism>
<keyword evidence="7 13" id="KW-1133">Transmembrane helix</keyword>
<evidence type="ECO:0000256" key="2">
    <source>
        <dbReference type="ARBA" id="ARBA00009901"/>
    </source>
</evidence>
<dbReference type="GO" id="GO:0031419">
    <property type="term" value="F:cobalamin binding"/>
    <property type="evidence" value="ECO:0007669"/>
    <property type="project" value="UniProtKB-KW"/>
</dbReference>
<dbReference type="InterPro" id="IPR036249">
    <property type="entry name" value="Thioredoxin-like_sf"/>
</dbReference>
<feature type="compositionally biased region" description="Low complexity" evidence="12">
    <location>
        <begin position="764"/>
        <end position="782"/>
    </location>
</feature>
<feature type="compositionally biased region" description="Polar residues" evidence="12">
    <location>
        <begin position="695"/>
        <end position="710"/>
    </location>
</feature>
<dbReference type="InterPro" id="IPR050854">
    <property type="entry name" value="LMBD1_LysCbl_Transport"/>
</dbReference>
<protein>
    <recommendedName>
        <fullName evidence="3">Probable lysosomal cobalamin transporter</fullName>
    </recommendedName>
</protein>
<feature type="transmembrane region" description="Helical" evidence="13">
    <location>
        <begin position="7"/>
        <end position="32"/>
    </location>
</feature>
<keyword evidence="8 13" id="KW-0472">Membrane</keyword>
<evidence type="ECO:0000256" key="3">
    <source>
        <dbReference type="ARBA" id="ARBA00017088"/>
    </source>
</evidence>
<dbReference type="SUPFAM" id="SSF52833">
    <property type="entry name" value="Thioredoxin-like"/>
    <property type="match status" value="1"/>
</dbReference>
<keyword evidence="5" id="KW-0846">Cobalamin</keyword>
<evidence type="ECO:0000256" key="11">
    <source>
        <dbReference type="ARBA" id="ARBA00025515"/>
    </source>
</evidence>
<dbReference type="AlphaFoldDB" id="A0A8H3UL74"/>
<feature type="compositionally biased region" description="Low complexity" evidence="12">
    <location>
        <begin position="711"/>
        <end position="725"/>
    </location>
</feature>
<dbReference type="PANTHER" id="PTHR16130:SF2">
    <property type="entry name" value="LYSOSOMAL COBALAMIN TRANSPORT ESCORT PROTEIN LMBD1"/>
    <property type="match status" value="1"/>
</dbReference>
<feature type="region of interest" description="Disordered" evidence="12">
    <location>
        <begin position="692"/>
        <end position="740"/>
    </location>
</feature>
<dbReference type="CDD" id="cd00570">
    <property type="entry name" value="GST_N_family"/>
    <property type="match status" value="1"/>
</dbReference>
<evidence type="ECO:0000256" key="4">
    <source>
        <dbReference type="ARBA" id="ARBA00022448"/>
    </source>
</evidence>
<dbReference type="GO" id="GO:0072665">
    <property type="term" value="P:protein localization to vacuole"/>
    <property type="evidence" value="ECO:0007669"/>
    <property type="project" value="TreeGrafter"/>
</dbReference>
<evidence type="ECO:0000313" key="15">
    <source>
        <dbReference type="Proteomes" id="UP000447873"/>
    </source>
</evidence>
<gene>
    <name evidence="14" type="ORF">EG328_004734</name>
</gene>
<evidence type="ECO:0000256" key="13">
    <source>
        <dbReference type="SAM" id="Phobius"/>
    </source>
</evidence>
<dbReference type="PANTHER" id="PTHR16130">
    <property type="entry name" value="LYSOSOMAL COBALAMIN TRANSPORTER-RELATED"/>
    <property type="match status" value="1"/>
</dbReference>
<dbReference type="Gene3D" id="3.40.30.10">
    <property type="entry name" value="Glutaredoxin"/>
    <property type="match status" value="1"/>
</dbReference>
<comment type="similarity">
    <text evidence="2">Belongs to the LIMR family. LMBRD1 subfamily.</text>
</comment>
<evidence type="ECO:0000256" key="9">
    <source>
        <dbReference type="ARBA" id="ARBA00023228"/>
    </source>
</evidence>
<dbReference type="EMBL" id="WNWS01000258">
    <property type="protein sequence ID" value="KAE9972857.1"/>
    <property type="molecule type" value="Genomic_DNA"/>
</dbReference>
<evidence type="ECO:0000256" key="5">
    <source>
        <dbReference type="ARBA" id="ARBA00022628"/>
    </source>
</evidence>
<feature type="transmembrane region" description="Helical" evidence="13">
    <location>
        <begin position="95"/>
        <end position="119"/>
    </location>
</feature>
<feature type="transmembrane region" description="Helical" evidence="13">
    <location>
        <begin position="38"/>
        <end position="66"/>
    </location>
</feature>
<comment type="caution">
    <text evidence="14">The sequence shown here is derived from an EMBL/GenBank/DDBJ whole genome shotgun (WGS) entry which is preliminary data.</text>
</comment>
<dbReference type="Pfam" id="PF04791">
    <property type="entry name" value="LMBR1"/>
    <property type="match status" value="1"/>
</dbReference>
<feature type="transmembrane region" description="Helical" evidence="13">
    <location>
        <begin position="315"/>
        <end position="337"/>
    </location>
</feature>
<feature type="compositionally biased region" description="Basic and acidic residues" evidence="12">
    <location>
        <begin position="921"/>
        <end position="932"/>
    </location>
</feature>
<feature type="compositionally biased region" description="Basic and acidic residues" evidence="12">
    <location>
        <begin position="244"/>
        <end position="266"/>
    </location>
</feature>
<feature type="compositionally biased region" description="Basic and acidic residues" evidence="12">
    <location>
        <begin position="942"/>
        <end position="957"/>
    </location>
</feature>
<keyword evidence="6 13" id="KW-0812">Transmembrane</keyword>
<feature type="transmembrane region" description="Helical" evidence="13">
    <location>
        <begin position="419"/>
        <end position="443"/>
    </location>
</feature>
<evidence type="ECO:0000256" key="6">
    <source>
        <dbReference type="ARBA" id="ARBA00022692"/>
    </source>
</evidence>
<evidence type="ECO:0000256" key="8">
    <source>
        <dbReference type="ARBA" id="ARBA00023136"/>
    </source>
</evidence>
<keyword evidence="9" id="KW-0458">Lysosome</keyword>
<keyword evidence="4" id="KW-0813">Transport</keyword>
<evidence type="ECO:0000313" key="14">
    <source>
        <dbReference type="EMBL" id="KAE9972857.1"/>
    </source>
</evidence>
<sequence length="975" mass="106929">MALIQTSLIWVAYAVAIAILLVIAAVFVFLYQDPRERAASVTTVCILTMSALLATILLMPVDIALVSSTASSKLGRKKDWATPDAVENIVFTLKVVYYTLYSLDAVLCLLVVPFTYFFFEEYDETATEEGTQTIGTRIWGAFKYTIVFILLVVILFLVGFFVPFAKGIKEGSHMDLDYFKKLVQENHGERALTFALGLLITIGTFVYILYTATGLALLPVRLIKSAPSISAPTLAENTATQLEQNRERQRQLEGRNEGREGGLDSRDRRELEALVREERTLVRRERLAAETRGEGSSWLMRAWLKTEAVFRPLKLIGGFLLIVITLVIWTSMLITGIDKAKNSICGVKCGYLLGHINIFQPVNWLMVISAKVFPIDYVIFLLLILLLFTSSVVGIAVVGIRFLWITIFKIRKGRTSPQALLLATVLLTLIVLAINYSVAMMVAPQYATWGPQTYCDLPPKHPGEQPDCSNHKSAIRKCSELSTNPIAREVCTPSVVSTFINRVTVNFPFFGVVLFWAQFGFLAVYLIVFITTLFKTPHFDSEQMDADLEEEEEEGLLASTGRRFNATWQDITGRSKKRQQQYGTTSNGDAADDDPALYLFTSLTAGSSHIITATSRIETILKAARIPFSYVDTATNEGAKKLFQRRARGKKLPLLVKEGFVIADLEQVEDWNEFGELKEAIGEVATTATSVTTTPAQGMKTSDSTPSVQYTPSKPAAATATASSKENVAPRENKASAGVTSTMAQLAQEAAAAVKDKKIVPAALKPKTVTPTPAPAPATAKATSDKEAKEDEEEDEEEDVDDDELEAALFGDDDDDEDEIDEALFGDADEEEEKEITKPAPLKTKTPLSPTSIPLPATPGLKSPDPTSLKGPKSPASPNFVPERSDAPRMTHRGSDLSVASDVEIRKVENDGTIPEEEESEKGAEKDCEEKTAASSKAKSTKKSETDSLADKMDNVKIQDQAPAEGKLATESVED</sequence>
<feature type="compositionally biased region" description="Acidic residues" evidence="12">
    <location>
        <begin position="790"/>
        <end position="834"/>
    </location>
</feature>
<evidence type="ECO:0000256" key="12">
    <source>
        <dbReference type="SAM" id="MobiDB-lite"/>
    </source>
</evidence>
<feature type="region of interest" description="Disordered" evidence="12">
    <location>
        <begin position="764"/>
        <end position="975"/>
    </location>
</feature>
<accession>A0A8H3UL74</accession>